<proteinExistence type="predicted"/>
<organism evidence="1">
    <name type="scientific">marine sediment metagenome</name>
    <dbReference type="NCBI Taxonomy" id="412755"/>
    <lineage>
        <taxon>unclassified sequences</taxon>
        <taxon>metagenomes</taxon>
        <taxon>ecological metagenomes</taxon>
    </lineage>
</organism>
<accession>A0A0F9RVF1</accession>
<reference evidence="1" key="1">
    <citation type="journal article" date="2015" name="Nature">
        <title>Complex archaea that bridge the gap between prokaryotes and eukaryotes.</title>
        <authorList>
            <person name="Spang A."/>
            <person name="Saw J.H."/>
            <person name="Jorgensen S.L."/>
            <person name="Zaremba-Niedzwiedzka K."/>
            <person name="Martijn J."/>
            <person name="Lind A.E."/>
            <person name="van Eijk R."/>
            <person name="Schleper C."/>
            <person name="Guy L."/>
            <person name="Ettema T.J."/>
        </authorList>
    </citation>
    <scope>NUCLEOTIDE SEQUENCE</scope>
</reference>
<evidence type="ECO:0000313" key="1">
    <source>
        <dbReference type="EMBL" id="KKN53967.1"/>
    </source>
</evidence>
<gene>
    <name evidence="1" type="ORF">LCGC14_0597050</name>
</gene>
<dbReference type="EMBL" id="LAZR01000949">
    <property type="protein sequence ID" value="KKN53967.1"/>
    <property type="molecule type" value="Genomic_DNA"/>
</dbReference>
<protein>
    <submittedName>
        <fullName evidence="1">Uncharacterized protein</fullName>
    </submittedName>
</protein>
<sequence>MKRIYYIIDSMDATLLTKSKTLKKAREKALSLKKEISPARPEIYSVPTNFKITDTHPLELNGKHIDELLKFNKVKKIKM</sequence>
<dbReference type="AlphaFoldDB" id="A0A0F9RVF1"/>
<comment type="caution">
    <text evidence="1">The sequence shown here is derived from an EMBL/GenBank/DDBJ whole genome shotgun (WGS) entry which is preliminary data.</text>
</comment>
<name>A0A0F9RVF1_9ZZZZ</name>